<reference evidence="9" key="1">
    <citation type="submission" date="2021-02" db="EMBL/GenBank/DDBJ databases">
        <authorList>
            <person name="Nowell W R."/>
        </authorList>
    </citation>
    <scope>NUCLEOTIDE SEQUENCE</scope>
</reference>
<proteinExistence type="predicted"/>
<dbReference type="SMART" id="SM00060">
    <property type="entry name" value="FN3"/>
    <property type="match status" value="2"/>
</dbReference>
<dbReference type="SUPFAM" id="SSF117281">
    <property type="entry name" value="Kelch motif"/>
    <property type="match status" value="1"/>
</dbReference>
<evidence type="ECO:0000256" key="4">
    <source>
        <dbReference type="ARBA" id="ARBA00022737"/>
    </source>
</evidence>
<protein>
    <recommendedName>
        <fullName evidence="11">F-box domain-containing protein</fullName>
    </recommendedName>
</protein>
<dbReference type="InterPro" id="IPR013783">
    <property type="entry name" value="Ig-like_fold"/>
</dbReference>
<evidence type="ECO:0000313" key="10">
    <source>
        <dbReference type="Proteomes" id="UP000663868"/>
    </source>
</evidence>
<keyword evidence="3" id="KW-0597">Phosphoprotein</keyword>
<dbReference type="Pfam" id="PF13854">
    <property type="entry name" value="Kelch_HCF"/>
    <property type="match status" value="1"/>
</dbReference>
<dbReference type="Gene3D" id="2.60.40.10">
    <property type="entry name" value="Immunoglobulins"/>
    <property type="match status" value="2"/>
</dbReference>
<evidence type="ECO:0000259" key="8">
    <source>
        <dbReference type="PROSITE" id="PS51114"/>
    </source>
</evidence>
<feature type="domain" description="Fibronectin type-III" evidence="7">
    <location>
        <begin position="1454"/>
        <end position="1553"/>
    </location>
</feature>
<dbReference type="InterPro" id="IPR015915">
    <property type="entry name" value="Kelch-typ_b-propeller"/>
</dbReference>
<feature type="compositionally biased region" description="Low complexity" evidence="6">
    <location>
        <begin position="1281"/>
        <end position="1293"/>
    </location>
</feature>
<feature type="non-terminal residue" evidence="9">
    <location>
        <position position="1"/>
    </location>
</feature>
<dbReference type="InterPro" id="IPR059124">
    <property type="entry name" value="Kelch_HCF"/>
</dbReference>
<feature type="domain" description="FBA" evidence="8">
    <location>
        <begin position="340"/>
        <end position="516"/>
    </location>
</feature>
<dbReference type="SUPFAM" id="SSF81383">
    <property type="entry name" value="F-box domain"/>
    <property type="match status" value="1"/>
</dbReference>
<accession>A0A819Q0Q2</accession>
<organism evidence="9 10">
    <name type="scientific">Adineta steineri</name>
    <dbReference type="NCBI Taxonomy" id="433720"/>
    <lineage>
        <taxon>Eukaryota</taxon>
        <taxon>Metazoa</taxon>
        <taxon>Spiralia</taxon>
        <taxon>Gnathifera</taxon>
        <taxon>Rotifera</taxon>
        <taxon>Eurotatoria</taxon>
        <taxon>Bdelloidea</taxon>
        <taxon>Adinetida</taxon>
        <taxon>Adinetidae</taxon>
        <taxon>Adineta</taxon>
    </lineage>
</organism>
<dbReference type="SMART" id="SM01198">
    <property type="entry name" value="FBA"/>
    <property type="match status" value="1"/>
</dbReference>
<dbReference type="FunFam" id="2.120.10.80:FF:000015">
    <property type="entry name" value="host cell factor 1 isoform X1"/>
    <property type="match status" value="1"/>
</dbReference>
<dbReference type="InterPro" id="IPR007397">
    <property type="entry name" value="F-box-assoc_dom"/>
</dbReference>
<feature type="compositionally biased region" description="Polar residues" evidence="6">
    <location>
        <begin position="1314"/>
        <end position="1335"/>
    </location>
</feature>
<dbReference type="SUPFAM" id="SSF49265">
    <property type="entry name" value="Fibronectin type III"/>
    <property type="match status" value="1"/>
</dbReference>
<gene>
    <name evidence="9" type="ORF">KXQ929_LOCUS29853</name>
</gene>
<evidence type="ECO:0000256" key="5">
    <source>
        <dbReference type="ARBA" id="ARBA00023242"/>
    </source>
</evidence>
<dbReference type="GO" id="GO:0035097">
    <property type="term" value="C:histone methyltransferase complex"/>
    <property type="evidence" value="ECO:0007669"/>
    <property type="project" value="TreeGrafter"/>
</dbReference>
<dbReference type="Gene3D" id="2.60.120.260">
    <property type="entry name" value="Galactose-binding domain-like"/>
    <property type="match status" value="1"/>
</dbReference>
<dbReference type="Gene3D" id="2.120.10.80">
    <property type="entry name" value="Kelch-type beta propeller"/>
    <property type="match status" value="2"/>
</dbReference>
<feature type="region of interest" description="Disordered" evidence="6">
    <location>
        <begin position="1567"/>
        <end position="1614"/>
    </location>
</feature>
<keyword evidence="4" id="KW-0677">Repeat</keyword>
<feature type="compositionally biased region" description="Low complexity" evidence="6">
    <location>
        <begin position="1587"/>
        <end position="1600"/>
    </location>
</feature>
<dbReference type="InterPro" id="IPR036047">
    <property type="entry name" value="F-box-like_dom_sf"/>
</dbReference>
<sequence>FINLKSLILHRTTRNQITQIRPNVIPKLVSLSISLAFDFWSSAQLAQDVFSNGFPSLRNADLGRVDVPYTRSWSLSPYLYSVCVCSADPIIVPLILASCPRLRNLQVQIFGDNHRIDLPSLHLHHPLRRFTFVDSHGILSLHDINLLLIYMPNIECIHLTLFEMSFHLLARTLIHRLHRLHQFDCYINESPDSSENMDRIRAVHPCFHHLQYFEKNHGIRHFTNRQKLWISSNKMDTTTTTNLSINQFDCLPDEILEKIFSSLSTHLPLTPNNHVRLNAHSYYFDYSMQKPLLKQTHAELSQVSLVCRRFYRIIKARQFWEQQCRLEYILLPDQHFPVDFDAYEKIYVNNPFHPSFNLLQDNKWFKSRRTNSKIELVPIGSYRLYDEFNRLSPCRVTSYTLAQFFQRDIQLPCEGPGSNDFAKLRPIIEFSVCVAPRWDAGSECQIKLDFSDGHKWQHAKVFPQWSPRNWHKIIYRYGQYEDFPSLVTVMIAGKDTQLWGGFYGTKFAQTRLRLLFRTSENELNTENVEVIEPKIEDEPSEEPVPNTLEDNLPIDQGTLAITIDADAMTTKVQWKRLDGTIGQNPKPRHGHRAVAVKDLIIIFGGGNEGIVEDLNVYNCASNQWFQPLVKGDVPTGCAAFGFATDGTRILVFGGMIEYGKYSADLWELNPLKWEWKKLKPRPPRTAPLPCARLGHTLTYAEGKFYLFGGLANDSKDPKQNVPRYLNDLYVLEYKGNSCSWEQPMIINASPSERESHSSVFYRGQIENRPKLIIYGGMNGHRLGDLWNFHLDFSQWTQITPSGLAPQPRSLHSAVVMGNRMFVFGGWVPLVTSDKNDHYTNEKEWKCTNTLAAFNLETNAWELLGQECLEDNVPRARAGHCSVAVNTRMYIWSGRDGYRKAWNNQVCCKDLWCLETACPGEPEKVQLLKAGIGNLEISWNPVPTADSYILQIQRFEAPVEHAPLVPPTLPVTSQTPIHPPPLPLQSISASLFASKSPQSVLASLIPTFSNEQQPASASVSAISDTDGIVDQCLSSTSKSDLLSLAHLSSSQTPLSSSMNTVNAQTLPNLSISPSNSTNNSSSLIFQKTTPTTMSSSIQYNQPTTILNPTQTVRPPTTSNIQFVNTSSTGATNTVRPIIFHQNKTTNSNQPQLLTVMPAGVRVQQLTPVIRGSTNQPTTIVRLMSPATTTMRPGTGQQQIIQLNTNKQQPLVIKAISAQTANRSQQQQQPILLAANTQQKMMGSHPQQHQQQQQVFVFNQNSFSTASGQQPKFTLQMTNVDHTNNTPVATNTTTNIDNGQQEPTIPQLDGTIDEQPLQNGTPELQNSSSPAPQQSTINQSLNNHETLNGHSKMEVQQQSISSDSKPLDNDDGDGWHLVGTFKTTATDIKHYYVVPSKINIDNYDLDSLQVHNLVKKVDLEPGVIYKLRIAAVNACGRGPWSEAAAFKTCLPGSPPAPSNIKITKTPDGGAHLTWDPPSNASSLITGYAVYLAVKNMPTDNTLPRQQPQQASQMAFVRVYGGVLAECSVNAVQLHQAHLDTSTSSKPAIIFRIAARNERGYGPATQVRWLQDQQQSASNHSTANNSLKRTSSNTNSSTTSSSTKKQRFTPGNGTNDS</sequence>
<name>A0A819Q0Q2_9BILA</name>
<dbReference type="CDD" id="cd00063">
    <property type="entry name" value="FN3"/>
    <property type="match status" value="2"/>
</dbReference>
<feature type="compositionally biased region" description="Polar residues" evidence="6">
    <location>
        <begin position="1568"/>
        <end position="1586"/>
    </location>
</feature>
<dbReference type="PROSITE" id="PS50853">
    <property type="entry name" value="FN3"/>
    <property type="match status" value="1"/>
</dbReference>
<feature type="compositionally biased region" description="Polar residues" evidence="6">
    <location>
        <begin position="1349"/>
        <end position="1362"/>
    </location>
</feature>
<keyword evidence="5" id="KW-0539">Nucleus</keyword>
<dbReference type="Gene3D" id="1.20.1280.50">
    <property type="match status" value="1"/>
</dbReference>
<dbReference type="EMBL" id="CAJOBB010003156">
    <property type="protein sequence ID" value="CAF4023915.1"/>
    <property type="molecule type" value="Genomic_DNA"/>
</dbReference>
<evidence type="ECO:0000259" key="7">
    <source>
        <dbReference type="PROSITE" id="PS50853"/>
    </source>
</evidence>
<evidence type="ECO:0008006" key="11">
    <source>
        <dbReference type="Google" id="ProtNLM"/>
    </source>
</evidence>
<dbReference type="InterPro" id="IPR036116">
    <property type="entry name" value="FN3_sf"/>
</dbReference>
<dbReference type="Pfam" id="PF12937">
    <property type="entry name" value="F-box-like"/>
    <property type="match status" value="1"/>
</dbReference>
<keyword evidence="2" id="KW-0880">Kelch repeat</keyword>
<feature type="region of interest" description="Disordered" evidence="6">
    <location>
        <begin position="1280"/>
        <end position="1335"/>
    </location>
</feature>
<evidence type="ECO:0000256" key="1">
    <source>
        <dbReference type="ARBA" id="ARBA00004123"/>
    </source>
</evidence>
<dbReference type="PANTHER" id="PTHR46003">
    <property type="entry name" value="HOST CELL FACTOR"/>
    <property type="match status" value="1"/>
</dbReference>
<comment type="caution">
    <text evidence="9">The sequence shown here is derived from an EMBL/GenBank/DDBJ whole genome shotgun (WGS) entry which is preliminary data.</text>
</comment>
<dbReference type="PANTHER" id="PTHR46003:SF1">
    <property type="entry name" value="HOST CELL FACTOR"/>
    <property type="match status" value="1"/>
</dbReference>
<dbReference type="Proteomes" id="UP000663868">
    <property type="component" value="Unassembled WGS sequence"/>
</dbReference>
<dbReference type="GO" id="GO:0003713">
    <property type="term" value="F:transcription coactivator activity"/>
    <property type="evidence" value="ECO:0007669"/>
    <property type="project" value="TreeGrafter"/>
</dbReference>
<evidence type="ECO:0000256" key="6">
    <source>
        <dbReference type="SAM" id="MobiDB-lite"/>
    </source>
</evidence>
<evidence type="ECO:0000256" key="2">
    <source>
        <dbReference type="ARBA" id="ARBA00022441"/>
    </source>
</evidence>
<dbReference type="PROSITE" id="PS51114">
    <property type="entry name" value="FBA"/>
    <property type="match status" value="1"/>
</dbReference>
<dbReference type="InterPro" id="IPR043536">
    <property type="entry name" value="HCF1/2"/>
</dbReference>
<evidence type="ECO:0000256" key="3">
    <source>
        <dbReference type="ARBA" id="ARBA00022553"/>
    </source>
</evidence>
<dbReference type="InterPro" id="IPR003961">
    <property type="entry name" value="FN3_dom"/>
</dbReference>
<feature type="region of interest" description="Disordered" evidence="6">
    <location>
        <begin position="1349"/>
        <end position="1369"/>
    </location>
</feature>
<dbReference type="Gene3D" id="6.10.250.2590">
    <property type="match status" value="1"/>
</dbReference>
<evidence type="ECO:0000313" key="9">
    <source>
        <dbReference type="EMBL" id="CAF4023915.1"/>
    </source>
</evidence>
<dbReference type="InterPro" id="IPR008979">
    <property type="entry name" value="Galactose-bd-like_sf"/>
</dbReference>
<dbReference type="InterPro" id="IPR001810">
    <property type="entry name" value="F-box_dom"/>
</dbReference>
<dbReference type="GO" id="GO:0006338">
    <property type="term" value="P:chromatin remodeling"/>
    <property type="evidence" value="ECO:0007669"/>
    <property type="project" value="TreeGrafter"/>
</dbReference>
<comment type="subcellular location">
    <subcellularLocation>
        <location evidence="1">Nucleus</location>
    </subcellularLocation>
</comment>
<dbReference type="SUPFAM" id="SSF49785">
    <property type="entry name" value="Galactose-binding domain-like"/>
    <property type="match status" value="1"/>
</dbReference>